<dbReference type="Proteomes" id="UP000515211">
    <property type="component" value="Chromosome 3"/>
</dbReference>
<name>A0A6P4CQD2_ARADU</name>
<feature type="compositionally biased region" description="Low complexity" evidence="1">
    <location>
        <begin position="198"/>
        <end position="207"/>
    </location>
</feature>
<evidence type="ECO:0000313" key="2">
    <source>
        <dbReference type="Proteomes" id="UP000515211"/>
    </source>
</evidence>
<reference evidence="3" key="2">
    <citation type="submission" date="2025-08" db="UniProtKB">
        <authorList>
            <consortium name="RefSeq"/>
        </authorList>
    </citation>
    <scope>IDENTIFICATION</scope>
    <source>
        <tissue evidence="3">Whole plant</tissue>
    </source>
</reference>
<dbReference type="KEGG" id="adu:107479757"/>
<reference evidence="2" key="1">
    <citation type="journal article" date="2016" name="Nat. Genet.">
        <title>The genome sequences of Arachis duranensis and Arachis ipaensis, the diploid ancestors of cultivated peanut.</title>
        <authorList>
            <person name="Bertioli D.J."/>
            <person name="Cannon S.B."/>
            <person name="Froenicke L."/>
            <person name="Huang G."/>
            <person name="Farmer A.D."/>
            <person name="Cannon E.K."/>
            <person name="Liu X."/>
            <person name="Gao D."/>
            <person name="Clevenger J."/>
            <person name="Dash S."/>
            <person name="Ren L."/>
            <person name="Moretzsohn M.C."/>
            <person name="Shirasawa K."/>
            <person name="Huang W."/>
            <person name="Vidigal B."/>
            <person name="Abernathy B."/>
            <person name="Chu Y."/>
            <person name="Niederhuth C.E."/>
            <person name="Umale P."/>
            <person name="Araujo A.C."/>
            <person name="Kozik A."/>
            <person name="Kim K.D."/>
            <person name="Burow M.D."/>
            <person name="Varshney R.K."/>
            <person name="Wang X."/>
            <person name="Zhang X."/>
            <person name="Barkley N."/>
            <person name="Guimaraes P.M."/>
            <person name="Isobe S."/>
            <person name="Guo B."/>
            <person name="Liao B."/>
            <person name="Stalker H.T."/>
            <person name="Schmitz R.J."/>
            <person name="Scheffler B.E."/>
            <person name="Leal-Bertioli S.C."/>
            <person name="Xun X."/>
            <person name="Jackson S.A."/>
            <person name="Michelmore R."/>
            <person name="Ozias-Akins P."/>
        </authorList>
    </citation>
    <scope>NUCLEOTIDE SEQUENCE [LARGE SCALE GENOMIC DNA]</scope>
    <source>
        <strain evidence="2">cv. V14167</strain>
    </source>
</reference>
<dbReference type="OrthoDB" id="1433918at2759"/>
<dbReference type="GeneID" id="107479757"/>
<gene>
    <name evidence="3" type="primary">LOC107479757</name>
</gene>
<proteinExistence type="predicted"/>
<dbReference type="RefSeq" id="XP_015955345.1">
    <property type="nucleotide sequence ID" value="XM_016099859.3"/>
</dbReference>
<feature type="region of interest" description="Disordered" evidence="1">
    <location>
        <begin position="189"/>
        <end position="260"/>
    </location>
</feature>
<sequence>MTSVQCYKTCQETCYQQKTQSSIGQKVSEMCSKATTMVPVATHAQQHCHGSSNHHIGATQTHTISQCHGGSHHSGCSHFHAHTQGYGAANHHSNGAGYGGSLHKGCTQSHTHTQACGGANHLNNGGGYGGSLHKGCTQSHTHTQACGGANYHNNGGIQSQCHGSNKTNMTSHSGGGYVATNKTTETDYYHSQTKTTANSGSGRCSNGRSKKEHKSRGMFQKIKDGLSGRNSDCSSSESDSSESDSDNENNCGRRSRKNCN</sequence>
<organism evidence="2 3">
    <name type="scientific">Arachis duranensis</name>
    <name type="common">Wild peanut</name>
    <dbReference type="NCBI Taxonomy" id="130453"/>
    <lineage>
        <taxon>Eukaryota</taxon>
        <taxon>Viridiplantae</taxon>
        <taxon>Streptophyta</taxon>
        <taxon>Embryophyta</taxon>
        <taxon>Tracheophyta</taxon>
        <taxon>Spermatophyta</taxon>
        <taxon>Magnoliopsida</taxon>
        <taxon>eudicotyledons</taxon>
        <taxon>Gunneridae</taxon>
        <taxon>Pentapetalae</taxon>
        <taxon>rosids</taxon>
        <taxon>fabids</taxon>
        <taxon>Fabales</taxon>
        <taxon>Fabaceae</taxon>
        <taxon>Papilionoideae</taxon>
        <taxon>50 kb inversion clade</taxon>
        <taxon>dalbergioids sensu lato</taxon>
        <taxon>Dalbergieae</taxon>
        <taxon>Pterocarpus clade</taxon>
        <taxon>Arachis</taxon>
    </lineage>
</organism>
<keyword evidence="2" id="KW-1185">Reference proteome</keyword>
<accession>A0A6P4CQD2</accession>
<dbReference type="AlphaFoldDB" id="A0A6P4CQD2"/>
<evidence type="ECO:0000256" key="1">
    <source>
        <dbReference type="SAM" id="MobiDB-lite"/>
    </source>
</evidence>
<evidence type="ECO:0000313" key="3">
    <source>
        <dbReference type="RefSeq" id="XP_015955345.1"/>
    </source>
</evidence>
<protein>
    <submittedName>
        <fullName evidence="3">Uncharacterized protein LOC107479757 isoform X1</fullName>
    </submittedName>
</protein>